<accession>A0A0B5DL71</accession>
<organism evidence="2 4">
    <name type="scientific">Streptomyces nodosus</name>
    <dbReference type="NCBI Taxonomy" id="40318"/>
    <lineage>
        <taxon>Bacteria</taxon>
        <taxon>Bacillati</taxon>
        <taxon>Actinomycetota</taxon>
        <taxon>Actinomycetes</taxon>
        <taxon>Kitasatosporales</taxon>
        <taxon>Streptomycetaceae</taxon>
        <taxon>Streptomyces</taxon>
    </lineage>
</organism>
<evidence type="ECO:0000313" key="2">
    <source>
        <dbReference type="EMBL" id="AJE41151.1"/>
    </source>
</evidence>
<keyword evidence="4" id="KW-1185">Reference proteome</keyword>
<evidence type="ECO:0000256" key="1">
    <source>
        <dbReference type="SAM" id="SignalP"/>
    </source>
</evidence>
<feature type="chain" id="PRO_5035988036" description="Calcium-binding protein" evidence="1">
    <location>
        <begin position="21"/>
        <end position="251"/>
    </location>
</feature>
<dbReference type="OrthoDB" id="3296851at2"/>
<dbReference type="Proteomes" id="UP000325763">
    <property type="component" value="Chromosome"/>
</dbReference>
<name>A0A0B5DL71_9ACTN</name>
<reference evidence="2 4" key="2">
    <citation type="journal article" date="2016" name="Appl. Microbiol. Biotechnol.">
        <title>Exploiting the genome sequence of Streptomyces nodosus for enhanced antibiotic production.</title>
        <authorList>
            <person name="Sweeney P."/>
            <person name="Murphy C.D."/>
            <person name="Caffrey P."/>
        </authorList>
    </citation>
    <scope>NUCLEOTIDE SEQUENCE [LARGE SCALE GENOMIC DNA]</scope>
    <source>
        <strain evidence="2 4">ATCC 14899</strain>
    </source>
</reference>
<keyword evidence="1" id="KW-0732">Signal</keyword>
<dbReference type="KEGG" id="snq:CP978_15065"/>
<dbReference type="HOGENOM" id="CLU_086037_0_0_11"/>
<evidence type="ECO:0000313" key="5">
    <source>
        <dbReference type="Proteomes" id="UP000325763"/>
    </source>
</evidence>
<evidence type="ECO:0000313" key="3">
    <source>
        <dbReference type="EMBL" id="QEV39696.1"/>
    </source>
</evidence>
<dbReference type="AlphaFoldDB" id="A0A0B5DL71"/>
<sequence length="251" mass="26220">MAAASVALVAGVLSAPAAQADSKGDIRITKVVVNHGKNVVVGTSGRFTYPIAVTVKDNHGVKGLTRVSTFSRDHLLGFAAWTGTSCKETSATTSVCTATMTIDPAWAPVLTDKVNRVAGVWVVNADAKAKDGDFCEGDGIASYKVKRASRLTIDATPQQVAKNGTLTVKGKLTRANWETLKNPGFAGQTVRLQFKKSGTSSYSTVKTVTTDSTGRLSAKVKITASGTWRWSFSGTTTTAAGSSTGNSVKLK</sequence>
<dbReference type="EMBL" id="CP023747">
    <property type="protein sequence ID" value="QEV39696.1"/>
    <property type="molecule type" value="Genomic_DNA"/>
</dbReference>
<gene>
    <name evidence="3" type="ORF">CP978_15065</name>
    <name evidence="2" type="ORF">SNOD_14750</name>
</gene>
<proteinExistence type="predicted"/>
<dbReference type="STRING" id="40318.SNOD_14750"/>
<reference evidence="3 5" key="3">
    <citation type="submission" date="2017-09" db="EMBL/GenBank/DDBJ databases">
        <title>Streptomyces genome completion.</title>
        <authorList>
            <person name="Lee N."/>
            <person name="Cho B.-K."/>
        </authorList>
    </citation>
    <scope>NUCLEOTIDE SEQUENCE [LARGE SCALE GENOMIC DNA]</scope>
    <source>
        <strain evidence="3 5">ATCC 14899</strain>
    </source>
</reference>
<dbReference type="EMBL" id="CP009313">
    <property type="protein sequence ID" value="AJE41151.1"/>
    <property type="molecule type" value="Genomic_DNA"/>
</dbReference>
<feature type="signal peptide" evidence="1">
    <location>
        <begin position="1"/>
        <end position="20"/>
    </location>
</feature>
<evidence type="ECO:0008006" key="6">
    <source>
        <dbReference type="Google" id="ProtNLM"/>
    </source>
</evidence>
<protein>
    <recommendedName>
        <fullName evidence="6">Calcium-binding protein</fullName>
    </recommendedName>
</protein>
<evidence type="ECO:0000313" key="4">
    <source>
        <dbReference type="Proteomes" id="UP000031526"/>
    </source>
</evidence>
<dbReference type="Proteomes" id="UP000031526">
    <property type="component" value="Chromosome"/>
</dbReference>
<reference evidence="4" key="1">
    <citation type="submission" date="2014-09" db="EMBL/GenBank/DDBJ databases">
        <title>Sequence of the Streptomyces nodosus genome.</title>
        <authorList>
            <person name="Sweeney P."/>
            <person name="Stephens N."/>
            <person name="Murphy C."/>
            <person name="Caffrey P."/>
        </authorList>
    </citation>
    <scope>NUCLEOTIDE SEQUENCE [LARGE SCALE GENOMIC DNA]</scope>
    <source>
        <strain evidence="4">ATCC 14899</strain>
    </source>
</reference>